<dbReference type="HOGENOM" id="CLU_3389110_0_0_9"/>
<proteinExistence type="predicted"/>
<dbReference type="KEGG" id="dmt:DESME_06660"/>
<evidence type="ECO:0000313" key="2">
    <source>
        <dbReference type="Proteomes" id="UP000010847"/>
    </source>
</evidence>
<dbReference type="AlphaFoldDB" id="W0EHG9"/>
<keyword evidence="2" id="KW-1185">Reference proteome</keyword>
<evidence type="ECO:0000313" key="1">
    <source>
        <dbReference type="EMBL" id="AHF08521.1"/>
    </source>
</evidence>
<gene>
    <name evidence="1" type="ORF">DESME_06660</name>
</gene>
<name>W0EHG9_9FIRM</name>
<dbReference type="EMBL" id="CP007032">
    <property type="protein sequence ID" value="AHF08521.1"/>
    <property type="molecule type" value="Genomic_DNA"/>
</dbReference>
<dbReference type="Proteomes" id="UP000010847">
    <property type="component" value="Chromosome"/>
</dbReference>
<accession>W0EHG9</accession>
<sequence length="32" mass="4134">MIRKWRIWLSKRAAAERKQQNWELYFKNQIKI</sequence>
<reference evidence="1 2" key="1">
    <citation type="submission" date="2013-12" db="EMBL/GenBank/DDBJ databases">
        <authorList>
            <consortium name="DOE Joint Genome Institute"/>
            <person name="Smidt H."/>
            <person name="Huntemann M."/>
            <person name="Han J."/>
            <person name="Chen A."/>
            <person name="Kyrpides N."/>
            <person name="Mavromatis K."/>
            <person name="Markowitz V."/>
            <person name="Palaniappan K."/>
            <person name="Ivanova N."/>
            <person name="Schaumberg A."/>
            <person name="Pati A."/>
            <person name="Liolios K."/>
            <person name="Nordberg H.P."/>
            <person name="Cantor M.N."/>
            <person name="Hua S.X."/>
            <person name="Woyke T."/>
        </authorList>
    </citation>
    <scope>NUCLEOTIDE SEQUENCE [LARGE SCALE GENOMIC DNA]</scope>
    <source>
        <strain evidence="2">DSM 15288</strain>
    </source>
</reference>
<organism evidence="1 2">
    <name type="scientific">Desulfitobacterium metallireducens DSM 15288</name>
    <dbReference type="NCBI Taxonomy" id="871968"/>
    <lineage>
        <taxon>Bacteria</taxon>
        <taxon>Bacillati</taxon>
        <taxon>Bacillota</taxon>
        <taxon>Clostridia</taxon>
        <taxon>Eubacteriales</taxon>
        <taxon>Desulfitobacteriaceae</taxon>
        <taxon>Desulfitobacterium</taxon>
    </lineage>
</organism>
<protein>
    <submittedName>
        <fullName evidence="1">Uncharacterized protein</fullName>
    </submittedName>
</protein>